<evidence type="ECO:0000259" key="12">
    <source>
        <dbReference type="Pfam" id="PF18437"/>
    </source>
</evidence>
<dbReference type="Gene3D" id="1.20.5.490">
    <property type="entry name" value="Single helix bin"/>
    <property type="match status" value="1"/>
</dbReference>
<evidence type="ECO:0008006" key="15">
    <source>
        <dbReference type="Google" id="ProtNLM"/>
    </source>
</evidence>
<dbReference type="OrthoDB" id="6162375at2759"/>
<dbReference type="Pfam" id="PF13874">
    <property type="entry name" value="Nup54"/>
    <property type="match status" value="1"/>
</dbReference>
<keyword evidence="5" id="KW-0653">Protein transport</keyword>
<evidence type="ECO:0000256" key="2">
    <source>
        <dbReference type="ARBA" id="ARBA00022448"/>
    </source>
</evidence>
<keyword evidence="7" id="KW-0906">Nuclear pore complex</keyword>
<evidence type="ECO:0000256" key="10">
    <source>
        <dbReference type="SAM" id="MobiDB-lite"/>
    </source>
</evidence>
<evidence type="ECO:0000256" key="6">
    <source>
        <dbReference type="ARBA" id="ARBA00023010"/>
    </source>
</evidence>
<keyword evidence="14" id="KW-1185">Reference proteome</keyword>
<evidence type="ECO:0000256" key="5">
    <source>
        <dbReference type="ARBA" id="ARBA00022927"/>
    </source>
</evidence>
<dbReference type="GO" id="GO:0006999">
    <property type="term" value="P:nuclear pore organization"/>
    <property type="evidence" value="ECO:0007669"/>
    <property type="project" value="TreeGrafter"/>
</dbReference>
<evidence type="ECO:0000256" key="1">
    <source>
        <dbReference type="ARBA" id="ARBA00004567"/>
    </source>
</evidence>
<dbReference type="Pfam" id="PF18437">
    <property type="entry name" value="Nup54_C"/>
    <property type="match status" value="1"/>
</dbReference>
<proteinExistence type="inferred from homology"/>
<dbReference type="PANTHER" id="PTHR13000:SF0">
    <property type="entry name" value="NUCLEOPORIN P54"/>
    <property type="match status" value="1"/>
</dbReference>
<feature type="domain" description="Nup54 C-terminal interacting" evidence="12">
    <location>
        <begin position="618"/>
        <end position="656"/>
    </location>
</feature>
<dbReference type="InterPro" id="IPR025712">
    <property type="entry name" value="Nup54_alpha-helical_dom"/>
</dbReference>
<dbReference type="Proteomes" id="UP000410492">
    <property type="component" value="Unassembled WGS sequence"/>
</dbReference>
<evidence type="ECO:0000256" key="3">
    <source>
        <dbReference type="ARBA" id="ARBA00022737"/>
    </source>
</evidence>
<dbReference type="GO" id="GO:0017056">
    <property type="term" value="F:structural constituent of nuclear pore"/>
    <property type="evidence" value="ECO:0007669"/>
    <property type="project" value="TreeGrafter"/>
</dbReference>
<evidence type="ECO:0000313" key="13">
    <source>
        <dbReference type="EMBL" id="VEN37161.1"/>
    </source>
</evidence>
<comment type="subcellular location">
    <subcellularLocation>
        <location evidence="1">Nucleus</location>
        <location evidence="1">Nuclear pore complex</location>
    </subcellularLocation>
</comment>
<evidence type="ECO:0000259" key="11">
    <source>
        <dbReference type="Pfam" id="PF13874"/>
    </source>
</evidence>
<dbReference type="GO" id="GO:0036228">
    <property type="term" value="P:protein localization to nuclear inner membrane"/>
    <property type="evidence" value="ECO:0007669"/>
    <property type="project" value="TreeGrafter"/>
</dbReference>
<evidence type="ECO:0000256" key="8">
    <source>
        <dbReference type="ARBA" id="ARBA00023242"/>
    </source>
</evidence>
<organism evidence="13 14">
    <name type="scientific">Callosobruchus maculatus</name>
    <name type="common">Southern cowpea weevil</name>
    <name type="synonym">Pulse bruchid</name>
    <dbReference type="NCBI Taxonomy" id="64391"/>
    <lineage>
        <taxon>Eukaryota</taxon>
        <taxon>Metazoa</taxon>
        <taxon>Ecdysozoa</taxon>
        <taxon>Arthropoda</taxon>
        <taxon>Hexapoda</taxon>
        <taxon>Insecta</taxon>
        <taxon>Pterygota</taxon>
        <taxon>Neoptera</taxon>
        <taxon>Endopterygota</taxon>
        <taxon>Coleoptera</taxon>
        <taxon>Polyphaga</taxon>
        <taxon>Cucujiformia</taxon>
        <taxon>Chrysomeloidea</taxon>
        <taxon>Chrysomelidae</taxon>
        <taxon>Bruchinae</taxon>
        <taxon>Bruchini</taxon>
        <taxon>Callosobruchus</taxon>
    </lineage>
</organism>
<keyword evidence="2" id="KW-0813">Transport</keyword>
<evidence type="ECO:0000256" key="4">
    <source>
        <dbReference type="ARBA" id="ARBA00022816"/>
    </source>
</evidence>
<dbReference type="GO" id="GO:0051028">
    <property type="term" value="P:mRNA transport"/>
    <property type="evidence" value="ECO:0007669"/>
    <property type="project" value="UniProtKB-KW"/>
</dbReference>
<dbReference type="FunFam" id="1.20.5.490:FF:000003">
    <property type="entry name" value="nucleoporin p54 isoform X1"/>
    <property type="match status" value="1"/>
</dbReference>
<dbReference type="EMBL" id="CAACVG010003082">
    <property type="protein sequence ID" value="VEN37161.1"/>
    <property type="molecule type" value="Genomic_DNA"/>
</dbReference>
<keyword evidence="6" id="KW-0811">Translocation</keyword>
<dbReference type="GO" id="GO:0006607">
    <property type="term" value="P:NLS-bearing protein import into nucleus"/>
    <property type="evidence" value="ECO:0007669"/>
    <property type="project" value="TreeGrafter"/>
</dbReference>
<feature type="compositionally biased region" description="Polar residues" evidence="10">
    <location>
        <begin position="1"/>
        <end position="15"/>
    </location>
</feature>
<dbReference type="GO" id="GO:0044613">
    <property type="term" value="C:nuclear pore central transport channel"/>
    <property type="evidence" value="ECO:0007669"/>
    <property type="project" value="TreeGrafter"/>
</dbReference>
<protein>
    <recommendedName>
        <fullName evidence="15">Nucleoporin Nup54 alpha-helical domain-containing protein</fullName>
    </recommendedName>
</protein>
<feature type="region of interest" description="Disordered" evidence="10">
    <location>
        <begin position="1"/>
        <end position="20"/>
    </location>
</feature>
<dbReference type="AlphaFoldDB" id="A0A653BNG6"/>
<keyword evidence="4" id="KW-0509">mRNA transport</keyword>
<evidence type="ECO:0000256" key="9">
    <source>
        <dbReference type="ARBA" id="ARBA00060798"/>
    </source>
</evidence>
<dbReference type="PANTHER" id="PTHR13000">
    <property type="entry name" value="NUCLEOPORIN P54"/>
    <property type="match status" value="1"/>
</dbReference>
<feature type="domain" description="Nucleoporin Nup54 alpha-helical" evidence="11">
    <location>
        <begin position="467"/>
        <end position="603"/>
    </location>
</feature>
<evidence type="ECO:0000313" key="14">
    <source>
        <dbReference type="Proteomes" id="UP000410492"/>
    </source>
</evidence>
<reference evidence="13 14" key="1">
    <citation type="submission" date="2019-01" db="EMBL/GenBank/DDBJ databases">
        <authorList>
            <person name="Sayadi A."/>
        </authorList>
    </citation>
    <scope>NUCLEOTIDE SEQUENCE [LARGE SCALE GENOMIC DNA]</scope>
</reference>
<evidence type="ECO:0000256" key="7">
    <source>
        <dbReference type="ARBA" id="ARBA00023132"/>
    </source>
</evidence>
<dbReference type="InterPro" id="IPR040985">
    <property type="entry name" value="Nup54_C"/>
</dbReference>
<dbReference type="InterPro" id="IPR024864">
    <property type="entry name" value="Nup54/Nup57/Nup44"/>
</dbReference>
<keyword evidence="8" id="KW-0539">Nucleus</keyword>
<accession>A0A653BNG6</accession>
<keyword evidence="3" id="KW-0677">Repeat</keyword>
<gene>
    <name evidence="13" type="ORF">CALMAC_LOCUS2511</name>
</gene>
<comment type="similarity">
    <text evidence="9">Belongs to the NUP54 family.</text>
</comment>
<sequence length="668" mass="70249">MAFSFGSTTQPTFGSTAAKPAGFGTSFGGTATTTASTGFGFGSSFGSGTQQQTGFGTSFGTPATGATAPTFGTSFGQPAASTAPTFGTAFGAPASAAATPTFGSAFGSTPAASQQQQTGLFGAQTLTSKPSLFGSASTPSLFSTPASGTSTGLFGSTATTQPAAGGLFGNTTTTTPSVFGCTPTGATPSLFGQPTTTSSLFGSNTGTTGGFGTGLFGTSNTFGSSFGTTTTQSTGFGSFGTTGGSTFGGFGTGGGGLFGSTGFGTAAKPPTGQVGPTPPQSLATQTIASVYSVNLFNDERDDVIKKWNMLQACWGSGKGYYAAGQPAVEYVPQNPFYRFKAMGYNVIPEHDNSDGVVRIIFGKKIEELKNQQEMLKNGIAGILGNKPNLTIEIAQLRALSESQTELKITVTEKGVTGTSRKIPATDLAAFLNQPQQKQHLTNVGVTSITPYVTPSKAELEEYLKHPAPGIDAQMWQAAVQDNPNPKKYIPVPINGFSDLRARMLHQEHQTGLHQAFLDKVNKDIAELKTKHSSSIAQITELKQKFLEMQHRILRVLVKQESTRKVGIAIQPEEELLRGRFEMMHAQLNNPKQFKGQLNELLSNVKMIEGGQKQNNMQYRLDAEAQEEIKQLLKMEHNGIAQLVNIIKSDLQALNIIQEGMKQILPSHS</sequence>
<name>A0A653BNG6_CALMS</name>
<dbReference type="Gene3D" id="1.20.5.170">
    <property type="match status" value="1"/>
</dbReference>